<dbReference type="SUPFAM" id="SSF81606">
    <property type="entry name" value="PP2C-like"/>
    <property type="match status" value="1"/>
</dbReference>
<comment type="caution">
    <text evidence="2">The sequence shown here is derived from an EMBL/GenBank/DDBJ whole genome shotgun (WGS) entry which is preliminary data.</text>
</comment>
<evidence type="ECO:0000313" key="2">
    <source>
        <dbReference type="EMBL" id="KGK38327.1"/>
    </source>
</evidence>
<dbReference type="InterPro" id="IPR001932">
    <property type="entry name" value="PPM-type_phosphatase-like_dom"/>
</dbReference>
<organism evidence="2 3">
    <name type="scientific">Pichia kudriavzevii</name>
    <name type="common">Yeast</name>
    <name type="synonym">Issatchenkia orientalis</name>
    <dbReference type="NCBI Taxonomy" id="4909"/>
    <lineage>
        <taxon>Eukaryota</taxon>
        <taxon>Fungi</taxon>
        <taxon>Dikarya</taxon>
        <taxon>Ascomycota</taxon>
        <taxon>Saccharomycotina</taxon>
        <taxon>Pichiomycetes</taxon>
        <taxon>Pichiales</taxon>
        <taxon>Pichiaceae</taxon>
        <taxon>Pichia</taxon>
    </lineage>
</organism>
<sequence>MRLFQRGNVRRLSQHLVIHSRDASSPISFNVNLLKVPSNFGYSSSRINRMYNEDRWQTSILDMDVGQLVTDTSYSELMKNVDRVEEPKYGPCPKVENCVFAFGVFDGHGGDECSDYLKNHLFENVERLAITRESVDLMREFYKLKISGYWKRWNRRFGQVVIQECGLRNVEKWCKEYGVKFNDFVSGSKFWDVLDKMIASGNLTHWEIFRLRVWVSYLFTDLQFLTYENEFNSIQDKKGKVINSGSTCTSAFIYGIDWQDGDLNHYFYDEKVVSRLVVAHVGDTRAILCDKDGVARTLTKDHHPSNPIEAQRLRKLSAGLIMTDSFGEERYLNFANTRSFGDISAKNVGITAEPEISEWLIGDPSMVQSYKKRESLEIPDFGGDECFLVLTSDGVTNTLSDQEIVDIIMTNYNNKGHKWGNPSKCANEVVEFVQCIDGDDNATCLVVRLAGWGKWPILDRTGKLREERIMGSRYRL</sequence>
<dbReference type="Proteomes" id="UP000029867">
    <property type="component" value="Unassembled WGS sequence"/>
</dbReference>
<evidence type="ECO:0000313" key="3">
    <source>
        <dbReference type="Proteomes" id="UP000029867"/>
    </source>
</evidence>
<reference evidence="3" key="1">
    <citation type="journal article" date="2014" name="Microb. Cell Fact.">
        <title>Exploiting Issatchenkia orientalis SD108 for succinic acid production.</title>
        <authorList>
            <person name="Xiao H."/>
            <person name="Shao Z."/>
            <person name="Jiang Y."/>
            <person name="Dole S."/>
            <person name="Zhao H."/>
        </authorList>
    </citation>
    <scope>NUCLEOTIDE SEQUENCE [LARGE SCALE GENOMIC DNA]</scope>
    <source>
        <strain evidence="3">SD108</strain>
    </source>
</reference>
<proteinExistence type="predicted"/>
<protein>
    <recommendedName>
        <fullName evidence="1">PPM-type phosphatase domain-containing protein</fullName>
    </recommendedName>
</protein>
<dbReference type="SMART" id="SM00332">
    <property type="entry name" value="PP2Cc"/>
    <property type="match status" value="1"/>
</dbReference>
<feature type="domain" description="PPM-type phosphatase" evidence="1">
    <location>
        <begin position="81"/>
        <end position="449"/>
    </location>
</feature>
<dbReference type="Gene3D" id="3.60.40.10">
    <property type="entry name" value="PPM-type phosphatase domain"/>
    <property type="match status" value="1"/>
</dbReference>
<dbReference type="GO" id="GO:0004722">
    <property type="term" value="F:protein serine/threonine phosphatase activity"/>
    <property type="evidence" value="ECO:0007669"/>
    <property type="project" value="InterPro"/>
</dbReference>
<evidence type="ECO:0000259" key="1">
    <source>
        <dbReference type="PROSITE" id="PS51746"/>
    </source>
</evidence>
<dbReference type="Pfam" id="PF00481">
    <property type="entry name" value="PP2C"/>
    <property type="match status" value="2"/>
</dbReference>
<dbReference type="AlphaFoldDB" id="A0A099P2A7"/>
<dbReference type="PANTHER" id="PTHR13832">
    <property type="entry name" value="PROTEIN PHOSPHATASE 2C"/>
    <property type="match status" value="1"/>
</dbReference>
<dbReference type="InterPro" id="IPR015655">
    <property type="entry name" value="PP2C"/>
</dbReference>
<dbReference type="HOGENOM" id="CLU_021251_0_0_1"/>
<dbReference type="PROSITE" id="PS51746">
    <property type="entry name" value="PPM_2"/>
    <property type="match status" value="1"/>
</dbReference>
<dbReference type="VEuPathDB" id="FungiDB:C5L36_0D02590"/>
<dbReference type="InterPro" id="IPR036457">
    <property type="entry name" value="PPM-type-like_dom_sf"/>
</dbReference>
<name>A0A099P2A7_PICKU</name>
<dbReference type="CDD" id="cd00143">
    <property type="entry name" value="PP2Cc"/>
    <property type="match status" value="1"/>
</dbReference>
<gene>
    <name evidence="2" type="ORF">JL09_g2544</name>
</gene>
<dbReference type="eggNOG" id="KOG0698">
    <property type="taxonomic scope" value="Eukaryota"/>
</dbReference>
<dbReference type="EMBL" id="JQFK01000021">
    <property type="protein sequence ID" value="KGK38327.1"/>
    <property type="molecule type" value="Genomic_DNA"/>
</dbReference>
<dbReference type="PANTHER" id="PTHR13832:SF589">
    <property type="entry name" value="[PYRUVATE DEHYDROGENASE [ACETYL-TRANSFERRING]]-PHOSPHATASE 2, MITOCHONDRIAL"/>
    <property type="match status" value="1"/>
</dbReference>
<accession>A0A099P2A7</accession>